<accession>A0A811QBG8</accession>
<gene>
    <name evidence="2" type="ORF">NCGR_LOCUS41541</name>
</gene>
<sequence>MAVLHNQRTHIHKERKRIFGTVEQHATAMAQQAQEPARWLSAKSRNKNRRAISHYKIAGTRTRHTHPSDYKRGNKKKRRSPWRLGADVGMVEIRGSVTELGDAGSRCASTSGSTVGDVGGVVEGVADSLWTRRHVA</sequence>
<protein>
    <submittedName>
        <fullName evidence="2">Uncharacterized protein</fullName>
    </submittedName>
</protein>
<keyword evidence="3" id="KW-1185">Reference proteome</keyword>
<proteinExistence type="predicted"/>
<dbReference type="EMBL" id="CAJGYO010000010">
    <property type="protein sequence ID" value="CAD6258058.1"/>
    <property type="molecule type" value="Genomic_DNA"/>
</dbReference>
<organism evidence="2 3">
    <name type="scientific">Miscanthus lutarioriparius</name>
    <dbReference type="NCBI Taxonomy" id="422564"/>
    <lineage>
        <taxon>Eukaryota</taxon>
        <taxon>Viridiplantae</taxon>
        <taxon>Streptophyta</taxon>
        <taxon>Embryophyta</taxon>
        <taxon>Tracheophyta</taxon>
        <taxon>Spermatophyta</taxon>
        <taxon>Magnoliopsida</taxon>
        <taxon>Liliopsida</taxon>
        <taxon>Poales</taxon>
        <taxon>Poaceae</taxon>
        <taxon>PACMAD clade</taxon>
        <taxon>Panicoideae</taxon>
        <taxon>Andropogonodae</taxon>
        <taxon>Andropogoneae</taxon>
        <taxon>Saccharinae</taxon>
        <taxon>Miscanthus</taxon>
    </lineage>
</organism>
<dbReference type="AlphaFoldDB" id="A0A811QBG8"/>
<comment type="caution">
    <text evidence="2">The sequence shown here is derived from an EMBL/GenBank/DDBJ whole genome shotgun (WGS) entry which is preliminary data.</text>
</comment>
<feature type="region of interest" description="Disordered" evidence="1">
    <location>
        <begin position="32"/>
        <end position="80"/>
    </location>
</feature>
<reference evidence="2" key="1">
    <citation type="submission" date="2020-10" db="EMBL/GenBank/DDBJ databases">
        <authorList>
            <person name="Han B."/>
            <person name="Lu T."/>
            <person name="Zhao Q."/>
            <person name="Huang X."/>
            <person name="Zhao Y."/>
        </authorList>
    </citation>
    <scope>NUCLEOTIDE SEQUENCE</scope>
</reference>
<feature type="compositionally biased region" description="Basic residues" evidence="1">
    <location>
        <begin position="44"/>
        <end position="53"/>
    </location>
</feature>
<evidence type="ECO:0000256" key="1">
    <source>
        <dbReference type="SAM" id="MobiDB-lite"/>
    </source>
</evidence>
<evidence type="ECO:0000313" key="3">
    <source>
        <dbReference type="Proteomes" id="UP000604825"/>
    </source>
</evidence>
<dbReference type="Proteomes" id="UP000604825">
    <property type="component" value="Unassembled WGS sequence"/>
</dbReference>
<evidence type="ECO:0000313" key="2">
    <source>
        <dbReference type="EMBL" id="CAD6258058.1"/>
    </source>
</evidence>
<name>A0A811QBG8_9POAL</name>